<reference evidence="3" key="1">
    <citation type="journal article" date="2017" name="Nat. Microbiol.">
        <title>Global analysis of biosynthetic gene clusters reveals vast potential of secondary metabolite production in Penicillium species.</title>
        <authorList>
            <person name="Nielsen J.C."/>
            <person name="Grijseels S."/>
            <person name="Prigent S."/>
            <person name="Ji B."/>
            <person name="Dainat J."/>
            <person name="Nielsen K.F."/>
            <person name="Frisvad J.C."/>
            <person name="Workman M."/>
            <person name="Nielsen J."/>
        </authorList>
    </citation>
    <scope>NUCLEOTIDE SEQUENCE [LARGE SCALE GENOMIC DNA]</scope>
    <source>
        <strain evidence="3">IBT 13039</strain>
    </source>
</reference>
<comment type="caution">
    <text evidence="2">The sequence shown here is derived from an EMBL/GenBank/DDBJ whole genome shotgun (WGS) entry which is preliminary data.</text>
</comment>
<dbReference type="EMBL" id="MOOB01000111">
    <property type="protein sequence ID" value="OQE71132.1"/>
    <property type="molecule type" value="Genomic_DNA"/>
</dbReference>
<name>A0A1V6X7J8_PENNA</name>
<keyword evidence="1" id="KW-0812">Transmembrane</keyword>
<gene>
    <name evidence="2" type="ORF">PENNAL_c0111G01388</name>
</gene>
<keyword evidence="1" id="KW-1133">Transmembrane helix</keyword>
<protein>
    <submittedName>
        <fullName evidence="2">Uncharacterized protein</fullName>
    </submittedName>
</protein>
<dbReference type="Proteomes" id="UP000191691">
    <property type="component" value="Unassembled WGS sequence"/>
</dbReference>
<evidence type="ECO:0000313" key="3">
    <source>
        <dbReference type="Proteomes" id="UP000191691"/>
    </source>
</evidence>
<organism evidence="2 3">
    <name type="scientific">Penicillium nalgiovense</name>
    <dbReference type="NCBI Taxonomy" id="60175"/>
    <lineage>
        <taxon>Eukaryota</taxon>
        <taxon>Fungi</taxon>
        <taxon>Dikarya</taxon>
        <taxon>Ascomycota</taxon>
        <taxon>Pezizomycotina</taxon>
        <taxon>Eurotiomycetes</taxon>
        <taxon>Eurotiomycetidae</taxon>
        <taxon>Eurotiales</taxon>
        <taxon>Aspergillaceae</taxon>
        <taxon>Penicillium</taxon>
    </lineage>
</organism>
<keyword evidence="1" id="KW-0472">Membrane</keyword>
<proteinExistence type="predicted"/>
<sequence>MLSESLEVIGEERERALFGKLFCRIVSSRVIVEDEGGIIANGRQIGLDVVSIFAFLVMIIITIAAASSIPPHLFAGPDANLDQSAVWDQTREGCDWRLISHPRD</sequence>
<evidence type="ECO:0000256" key="1">
    <source>
        <dbReference type="SAM" id="Phobius"/>
    </source>
</evidence>
<keyword evidence="3" id="KW-1185">Reference proteome</keyword>
<feature type="transmembrane region" description="Helical" evidence="1">
    <location>
        <begin position="49"/>
        <end position="69"/>
    </location>
</feature>
<accession>A0A1V6X7J8</accession>
<evidence type="ECO:0000313" key="2">
    <source>
        <dbReference type="EMBL" id="OQE71132.1"/>
    </source>
</evidence>
<dbReference type="AlphaFoldDB" id="A0A1V6X7J8"/>